<dbReference type="PANTHER" id="PTHR31033">
    <property type="entry name" value="PROTEIN, PUTATIVE-RELATED"/>
    <property type="match status" value="1"/>
</dbReference>
<dbReference type="Gene3D" id="2.30.30.30">
    <property type="match status" value="1"/>
</dbReference>
<evidence type="ECO:0000256" key="5">
    <source>
        <dbReference type="SAM" id="MobiDB-lite"/>
    </source>
</evidence>
<feature type="compositionally biased region" description="Basic and acidic residues" evidence="5">
    <location>
        <begin position="160"/>
        <end position="171"/>
    </location>
</feature>
<dbReference type="NCBIfam" id="TIGR01079">
    <property type="entry name" value="rplX_bact"/>
    <property type="match status" value="1"/>
</dbReference>
<dbReference type="InterPro" id="IPR057264">
    <property type="entry name" value="Ribosomal_uL24_C"/>
</dbReference>
<dbReference type="HAMAP" id="MF_01326_B">
    <property type="entry name" value="Ribosomal_uL24_B"/>
    <property type="match status" value="1"/>
</dbReference>
<comment type="caution">
    <text evidence="7">The sequence shown here is derived from an EMBL/GenBank/DDBJ whole genome shotgun (WGS) entry which is preliminary data.</text>
</comment>
<dbReference type="PROSITE" id="PS01108">
    <property type="entry name" value="RIBOSOMAL_L24"/>
    <property type="match status" value="1"/>
</dbReference>
<dbReference type="InterPro" id="IPR014722">
    <property type="entry name" value="Rib_uL2_dom2"/>
</dbReference>
<evidence type="ECO:0000256" key="3">
    <source>
        <dbReference type="ARBA" id="ARBA00023274"/>
    </source>
</evidence>
<dbReference type="PANTHER" id="PTHR31033:SF18">
    <property type="entry name" value="OS06G0115800 PROTEIN"/>
    <property type="match status" value="1"/>
</dbReference>
<evidence type="ECO:0000313" key="8">
    <source>
        <dbReference type="Proteomes" id="UP001293254"/>
    </source>
</evidence>
<dbReference type="Pfam" id="PF00467">
    <property type="entry name" value="KOW"/>
    <property type="match status" value="1"/>
</dbReference>
<feature type="region of interest" description="Disordered" evidence="5">
    <location>
        <begin position="148"/>
        <end position="171"/>
    </location>
</feature>
<evidence type="ECO:0000313" key="7">
    <source>
        <dbReference type="EMBL" id="KAK4435557.1"/>
    </source>
</evidence>
<reference evidence="7" key="2">
    <citation type="journal article" date="2024" name="Plant">
        <title>Genomic evolution and insights into agronomic trait innovations of Sesamum species.</title>
        <authorList>
            <person name="Miao H."/>
            <person name="Wang L."/>
            <person name="Qu L."/>
            <person name="Liu H."/>
            <person name="Sun Y."/>
            <person name="Le M."/>
            <person name="Wang Q."/>
            <person name="Wei S."/>
            <person name="Zheng Y."/>
            <person name="Lin W."/>
            <person name="Duan Y."/>
            <person name="Cao H."/>
            <person name="Xiong S."/>
            <person name="Wang X."/>
            <person name="Wei L."/>
            <person name="Li C."/>
            <person name="Ma Q."/>
            <person name="Ju M."/>
            <person name="Zhao R."/>
            <person name="Li G."/>
            <person name="Mu C."/>
            <person name="Tian Q."/>
            <person name="Mei H."/>
            <person name="Zhang T."/>
            <person name="Gao T."/>
            <person name="Zhang H."/>
        </authorList>
    </citation>
    <scope>NUCLEOTIDE SEQUENCE</scope>
    <source>
        <strain evidence="7">3651</strain>
    </source>
</reference>
<organism evidence="7 8">
    <name type="scientific">Sesamum alatum</name>
    <dbReference type="NCBI Taxonomy" id="300844"/>
    <lineage>
        <taxon>Eukaryota</taxon>
        <taxon>Viridiplantae</taxon>
        <taxon>Streptophyta</taxon>
        <taxon>Embryophyta</taxon>
        <taxon>Tracheophyta</taxon>
        <taxon>Spermatophyta</taxon>
        <taxon>Magnoliopsida</taxon>
        <taxon>eudicotyledons</taxon>
        <taxon>Gunneridae</taxon>
        <taxon>Pentapetalae</taxon>
        <taxon>asterids</taxon>
        <taxon>lamiids</taxon>
        <taxon>Lamiales</taxon>
        <taxon>Pedaliaceae</taxon>
        <taxon>Sesamum</taxon>
    </lineage>
</organism>
<evidence type="ECO:0000256" key="2">
    <source>
        <dbReference type="ARBA" id="ARBA00022980"/>
    </source>
</evidence>
<dbReference type="SUPFAM" id="SSF50104">
    <property type="entry name" value="Translation proteins SH3-like domain"/>
    <property type="match status" value="1"/>
</dbReference>
<comment type="similarity">
    <text evidence="1 4">Belongs to the universal ribosomal protein uL24 family.</text>
</comment>
<dbReference type="GO" id="GO:0006412">
    <property type="term" value="P:translation"/>
    <property type="evidence" value="ECO:0007669"/>
    <property type="project" value="InterPro"/>
</dbReference>
<dbReference type="InterPro" id="IPR005825">
    <property type="entry name" value="Ribosomal_uL24_CS"/>
</dbReference>
<evidence type="ECO:0000256" key="1">
    <source>
        <dbReference type="ARBA" id="ARBA00010618"/>
    </source>
</evidence>
<keyword evidence="2 4" id="KW-0689">Ribosomal protein</keyword>
<dbReference type="GO" id="GO:0003723">
    <property type="term" value="F:RNA binding"/>
    <property type="evidence" value="ECO:0007669"/>
    <property type="project" value="InterPro"/>
</dbReference>
<name>A0AAE2CV13_9LAMI</name>
<protein>
    <submittedName>
        <fullName evidence="7">50S ribosomal protein L24</fullName>
    </submittedName>
</protein>
<sequence>MAAPPSSAASLPINSFWVQRMDFLCRPLTKETSDCSLDEQDIHKCPFLRNINKPTNFSFASLNFPVPSRGAKGPIFEDGPNFDLAFKLFHGKDGVVPLAGNSQLCLDKLETEAVPEFNPLASRAASISMSFGPGGPFSFNSFFGNMQNKKSKSSRKKERSPKGDSSKHEALGNEWLETGNCPIAKSYRAVSNVLPLVATALRPPPGIKLKCPPAVVAARAALAKTAFVKSIRPQPLPAKILVIGALGIAANIPLGVWREHTKKFSLSWFTAVHAAVPFVAMLRKSVVMPKTAMALTIAGSILGQMIGSRAERLRLKAKAERANLVAQAPPGVVSSHSSVQADGATGHQCGKQGIMWDPLSNKMVQPSGPVPRLLSSKTPQIPNSSTPKTLFTARFHTFEDKMGWKAAQKLIHHWKVLRGDNVMIIRGKDKGETGTVKRVIRSQNRVIVEGKNLVKKHIKQGQGHEGGIFSVEAPFHVSNVQVLDPVTGKPCKVGIKYLEDGTKVRVSRGIGASGSIIPRPEILKIRTTPRPTTLGPKDTPRELVLERTYNPITGAGMPEL</sequence>
<dbReference type="Pfam" id="PF17136">
    <property type="entry name" value="ribosomal_L24"/>
    <property type="match status" value="1"/>
</dbReference>
<evidence type="ECO:0000256" key="4">
    <source>
        <dbReference type="RuleBase" id="RU003477"/>
    </source>
</evidence>
<reference evidence="7" key="1">
    <citation type="submission" date="2020-06" db="EMBL/GenBank/DDBJ databases">
        <authorList>
            <person name="Li T."/>
            <person name="Hu X."/>
            <person name="Zhang T."/>
            <person name="Song X."/>
            <person name="Zhang H."/>
            <person name="Dai N."/>
            <person name="Sheng W."/>
            <person name="Hou X."/>
            <person name="Wei L."/>
        </authorList>
    </citation>
    <scope>NUCLEOTIDE SEQUENCE</scope>
    <source>
        <strain evidence="7">3651</strain>
        <tissue evidence="7">Leaf</tissue>
    </source>
</reference>
<keyword evidence="8" id="KW-1185">Reference proteome</keyword>
<accession>A0AAE2CV13</accession>
<dbReference type="InterPro" id="IPR008991">
    <property type="entry name" value="Translation_prot_SH3-like_sf"/>
</dbReference>
<dbReference type="InterPro" id="IPR003256">
    <property type="entry name" value="Ribosomal_uL24"/>
</dbReference>
<feature type="compositionally biased region" description="Basic residues" evidence="5">
    <location>
        <begin position="149"/>
        <end position="159"/>
    </location>
</feature>
<dbReference type="Proteomes" id="UP001293254">
    <property type="component" value="Unassembled WGS sequence"/>
</dbReference>
<dbReference type="GO" id="GO:0005840">
    <property type="term" value="C:ribosome"/>
    <property type="evidence" value="ECO:0007669"/>
    <property type="project" value="UniProtKB-KW"/>
</dbReference>
<keyword evidence="3 4" id="KW-0687">Ribonucleoprotein</keyword>
<dbReference type="GO" id="GO:0003735">
    <property type="term" value="F:structural constituent of ribosome"/>
    <property type="evidence" value="ECO:0007669"/>
    <property type="project" value="InterPro"/>
</dbReference>
<proteinExistence type="inferred from homology"/>
<gene>
    <name evidence="7" type="ORF">Salat_0719200</name>
</gene>
<dbReference type="InterPro" id="IPR041988">
    <property type="entry name" value="Ribosomal_uL24_KOW"/>
</dbReference>
<dbReference type="CDD" id="cd06089">
    <property type="entry name" value="KOW_RPL26"/>
    <property type="match status" value="1"/>
</dbReference>
<dbReference type="InterPro" id="IPR005824">
    <property type="entry name" value="KOW"/>
</dbReference>
<dbReference type="SMART" id="SM00739">
    <property type="entry name" value="KOW"/>
    <property type="match status" value="1"/>
</dbReference>
<dbReference type="GO" id="GO:1990904">
    <property type="term" value="C:ribonucleoprotein complex"/>
    <property type="evidence" value="ECO:0007669"/>
    <property type="project" value="UniProtKB-KW"/>
</dbReference>
<dbReference type="EMBL" id="JACGWO010000002">
    <property type="protein sequence ID" value="KAK4435557.1"/>
    <property type="molecule type" value="Genomic_DNA"/>
</dbReference>
<dbReference type="AlphaFoldDB" id="A0AAE2CV13"/>
<evidence type="ECO:0000259" key="6">
    <source>
        <dbReference type="SMART" id="SM00739"/>
    </source>
</evidence>
<dbReference type="GO" id="GO:0009507">
    <property type="term" value="C:chloroplast"/>
    <property type="evidence" value="ECO:0007669"/>
    <property type="project" value="TreeGrafter"/>
</dbReference>
<feature type="domain" description="KOW" evidence="6">
    <location>
        <begin position="415"/>
        <end position="442"/>
    </location>
</feature>